<dbReference type="InterPro" id="IPR042177">
    <property type="entry name" value="Cell/Rod_1"/>
</dbReference>
<evidence type="ECO:0000256" key="2">
    <source>
        <dbReference type="ARBA" id="ARBA00013855"/>
    </source>
</evidence>
<dbReference type="InterPro" id="IPR042175">
    <property type="entry name" value="Cell/Rod_MreC_2"/>
</dbReference>
<evidence type="ECO:0000256" key="3">
    <source>
        <dbReference type="ARBA" id="ARBA00022960"/>
    </source>
</evidence>
<dbReference type="AlphaFoldDB" id="A0A3R8YRA7"/>
<dbReference type="EMBL" id="RSED01000001">
    <property type="protein sequence ID" value="RRS06174.1"/>
    <property type="molecule type" value="Genomic_DNA"/>
</dbReference>
<gene>
    <name evidence="8" type="primary">mreC</name>
    <name evidence="8" type="ORF">EIP75_00820</name>
</gene>
<feature type="compositionally biased region" description="Low complexity" evidence="6">
    <location>
        <begin position="286"/>
        <end position="322"/>
    </location>
</feature>
<keyword evidence="9" id="KW-1185">Reference proteome</keyword>
<accession>A0A3R8YRA7</accession>
<evidence type="ECO:0000313" key="8">
    <source>
        <dbReference type="EMBL" id="RRS06174.1"/>
    </source>
</evidence>
<sequence length="328" mass="34861">MSLGTLDRTPPPFFKQGPSALTRLLFFSSLAVFMMVADVRFQVTQPLRAALATVLHPVQQVLLAPVHGWDQAGHYLRGLDDARRAENVAEQAVAAQAERVMRVASLEAENARLRQLLELRPRINVETLAAEVLYDAPDPYTRKVVLDRGGRHGVVLGAPVLDETGVLGQVTRVYPLTAEVTLVTDRDAAVPVLNARTQQRGVAYGLPQAQGMELRFMAGNADVQAGDILLTSGLDGIYPAGLPVAKVLRVDRRADSAFARIALVPMAEPDSPKHVLVLHPVQDQLPARPSDPASAAQAAHATHPGQGASLASLPAPGASAAPQDGGGR</sequence>
<dbReference type="GO" id="GO:0008360">
    <property type="term" value="P:regulation of cell shape"/>
    <property type="evidence" value="ECO:0007669"/>
    <property type="project" value="UniProtKB-KW"/>
</dbReference>
<dbReference type="Gene3D" id="2.40.10.340">
    <property type="entry name" value="Rod shape-determining protein MreC, domain 1"/>
    <property type="match status" value="1"/>
</dbReference>
<evidence type="ECO:0000256" key="5">
    <source>
        <dbReference type="PIRNR" id="PIRNR038471"/>
    </source>
</evidence>
<dbReference type="InterPro" id="IPR055342">
    <property type="entry name" value="MreC_beta-barrel_core"/>
</dbReference>
<evidence type="ECO:0000256" key="4">
    <source>
        <dbReference type="ARBA" id="ARBA00032089"/>
    </source>
</evidence>
<name>A0A3R8YRA7_9BURK</name>
<evidence type="ECO:0000256" key="6">
    <source>
        <dbReference type="SAM" id="MobiDB-lite"/>
    </source>
</evidence>
<comment type="caution">
    <text evidence="8">The sequence shown here is derived from an EMBL/GenBank/DDBJ whole genome shotgun (WGS) entry which is preliminary data.</text>
</comment>
<reference evidence="8 9" key="1">
    <citation type="submission" date="2018-12" db="EMBL/GenBank/DDBJ databases">
        <title>The whole draft genome of Aquabacterium sp. SJQ9.</title>
        <authorList>
            <person name="Sun L."/>
            <person name="Gao X."/>
            <person name="Chen W."/>
            <person name="Huang K."/>
        </authorList>
    </citation>
    <scope>NUCLEOTIDE SEQUENCE [LARGE SCALE GENOMIC DNA]</scope>
    <source>
        <strain evidence="8 9">SJQ9</strain>
    </source>
</reference>
<feature type="region of interest" description="Disordered" evidence="6">
    <location>
        <begin position="284"/>
        <end position="328"/>
    </location>
</feature>
<comment type="similarity">
    <text evidence="1 5">Belongs to the MreC family.</text>
</comment>
<organism evidence="8 9">
    <name type="scientific">Aquabacterium soli</name>
    <dbReference type="NCBI Taxonomy" id="2493092"/>
    <lineage>
        <taxon>Bacteria</taxon>
        <taxon>Pseudomonadati</taxon>
        <taxon>Pseudomonadota</taxon>
        <taxon>Betaproteobacteria</taxon>
        <taxon>Burkholderiales</taxon>
        <taxon>Aquabacterium</taxon>
    </lineage>
</organism>
<comment type="function">
    <text evidence="5">Involved in formation and maintenance of cell shape.</text>
</comment>
<evidence type="ECO:0000259" key="7">
    <source>
        <dbReference type="Pfam" id="PF04085"/>
    </source>
</evidence>
<dbReference type="Proteomes" id="UP000269265">
    <property type="component" value="Unassembled WGS sequence"/>
</dbReference>
<feature type="domain" description="Rod shape-determining protein MreC beta-barrel core" evidence="7">
    <location>
        <begin position="132"/>
        <end position="278"/>
    </location>
</feature>
<dbReference type="GO" id="GO:0005886">
    <property type="term" value="C:plasma membrane"/>
    <property type="evidence" value="ECO:0007669"/>
    <property type="project" value="TreeGrafter"/>
</dbReference>
<dbReference type="PANTHER" id="PTHR34138">
    <property type="entry name" value="CELL SHAPE-DETERMINING PROTEIN MREC"/>
    <property type="match status" value="1"/>
</dbReference>
<protein>
    <recommendedName>
        <fullName evidence="2 5">Cell shape-determining protein MreC</fullName>
    </recommendedName>
    <alternativeName>
        <fullName evidence="4 5">Cell shape protein MreC</fullName>
    </alternativeName>
</protein>
<evidence type="ECO:0000256" key="1">
    <source>
        <dbReference type="ARBA" id="ARBA00009369"/>
    </source>
</evidence>
<dbReference type="RefSeq" id="WP_125241317.1">
    <property type="nucleotide sequence ID" value="NZ_RSED01000001.1"/>
</dbReference>
<dbReference type="PANTHER" id="PTHR34138:SF1">
    <property type="entry name" value="CELL SHAPE-DETERMINING PROTEIN MREC"/>
    <property type="match status" value="1"/>
</dbReference>
<evidence type="ECO:0000313" key="9">
    <source>
        <dbReference type="Proteomes" id="UP000269265"/>
    </source>
</evidence>
<dbReference type="Gene3D" id="2.40.10.350">
    <property type="entry name" value="Rod shape-determining protein MreC, domain 2"/>
    <property type="match status" value="1"/>
</dbReference>
<keyword evidence="3 5" id="KW-0133">Cell shape</keyword>
<dbReference type="PIRSF" id="PIRSF038471">
    <property type="entry name" value="MreC"/>
    <property type="match status" value="1"/>
</dbReference>
<dbReference type="Pfam" id="PF04085">
    <property type="entry name" value="MreC"/>
    <property type="match status" value="1"/>
</dbReference>
<dbReference type="InterPro" id="IPR007221">
    <property type="entry name" value="MreC"/>
</dbReference>
<dbReference type="NCBIfam" id="TIGR00219">
    <property type="entry name" value="mreC"/>
    <property type="match status" value="1"/>
</dbReference>
<proteinExistence type="inferred from homology"/>
<dbReference type="OrthoDB" id="9808025at2"/>